<organism evidence="1 2">
    <name type="scientific">Halocalculus aciditolerans</name>
    <dbReference type="NCBI Taxonomy" id="1383812"/>
    <lineage>
        <taxon>Archaea</taxon>
        <taxon>Methanobacteriati</taxon>
        <taxon>Methanobacteriota</taxon>
        <taxon>Stenosarchaea group</taxon>
        <taxon>Halobacteria</taxon>
        <taxon>Halobacteriales</taxon>
        <taxon>Halobacteriaceae</taxon>
        <taxon>Halocalculus</taxon>
    </lineage>
</organism>
<reference evidence="1" key="2">
    <citation type="submission" date="2020-09" db="EMBL/GenBank/DDBJ databases">
        <authorList>
            <person name="Sun Q."/>
            <person name="Ohkuma M."/>
        </authorList>
    </citation>
    <scope>NUCLEOTIDE SEQUENCE</scope>
    <source>
        <strain evidence="1">JCM 19596</strain>
    </source>
</reference>
<protein>
    <submittedName>
        <fullName evidence="1">Uncharacterized protein</fullName>
    </submittedName>
</protein>
<accession>A0A830FK25</accession>
<comment type="caution">
    <text evidence="1">The sequence shown here is derived from an EMBL/GenBank/DDBJ whole genome shotgun (WGS) entry which is preliminary data.</text>
</comment>
<keyword evidence="2" id="KW-1185">Reference proteome</keyword>
<dbReference type="Proteomes" id="UP000607197">
    <property type="component" value="Unassembled WGS sequence"/>
</dbReference>
<dbReference type="EMBL" id="BMPG01000002">
    <property type="protein sequence ID" value="GGL63569.1"/>
    <property type="molecule type" value="Genomic_DNA"/>
</dbReference>
<sequence length="115" mass="12785">MNRRAFLGLSSLTIASIAGCVSQSPPEGTLIVSNQSNSIRAVDVRVSSRDGAEKLDTTIELNPTTDSRFTVEGEQLVVQLETNGREFSEDWNPVEMIQMRVQIFEDHFRVQGTVE</sequence>
<evidence type="ECO:0000313" key="2">
    <source>
        <dbReference type="Proteomes" id="UP000607197"/>
    </source>
</evidence>
<dbReference type="PROSITE" id="PS51257">
    <property type="entry name" value="PROKAR_LIPOPROTEIN"/>
    <property type="match status" value="1"/>
</dbReference>
<reference evidence="1" key="1">
    <citation type="journal article" date="2014" name="Int. J. Syst. Evol. Microbiol.">
        <title>Complete genome sequence of Corynebacterium casei LMG S-19264T (=DSM 44701T), isolated from a smear-ripened cheese.</title>
        <authorList>
            <consortium name="US DOE Joint Genome Institute (JGI-PGF)"/>
            <person name="Walter F."/>
            <person name="Albersmeier A."/>
            <person name="Kalinowski J."/>
            <person name="Ruckert C."/>
        </authorList>
    </citation>
    <scope>NUCLEOTIDE SEQUENCE</scope>
    <source>
        <strain evidence="1">JCM 19596</strain>
    </source>
</reference>
<gene>
    <name evidence="1" type="ORF">GCM10009039_21850</name>
</gene>
<proteinExistence type="predicted"/>
<evidence type="ECO:0000313" key="1">
    <source>
        <dbReference type="EMBL" id="GGL63569.1"/>
    </source>
</evidence>
<dbReference type="AlphaFoldDB" id="A0A830FK25"/>
<name>A0A830FK25_9EURY</name>